<evidence type="ECO:0000313" key="2">
    <source>
        <dbReference type="EMBL" id="CAD9494984.1"/>
    </source>
</evidence>
<gene>
    <name evidence="2" type="ORF">HTAM1171_LOCUS6448</name>
</gene>
<accession>A0A7S2HM86</accession>
<feature type="compositionally biased region" description="Basic and acidic residues" evidence="1">
    <location>
        <begin position="106"/>
        <end position="119"/>
    </location>
</feature>
<dbReference type="AlphaFoldDB" id="A0A7S2HM86"/>
<feature type="compositionally biased region" description="Polar residues" evidence="1">
    <location>
        <begin position="122"/>
        <end position="131"/>
    </location>
</feature>
<proteinExistence type="predicted"/>
<name>A0A7S2HM86_9STRA</name>
<reference evidence="2" key="1">
    <citation type="submission" date="2021-01" db="EMBL/GenBank/DDBJ databases">
        <authorList>
            <person name="Corre E."/>
            <person name="Pelletier E."/>
            <person name="Niang G."/>
            <person name="Scheremetjew M."/>
            <person name="Finn R."/>
            <person name="Kale V."/>
            <person name="Holt S."/>
            <person name="Cochrane G."/>
            <person name="Meng A."/>
            <person name="Brown T."/>
            <person name="Cohen L."/>
        </authorList>
    </citation>
    <scope>NUCLEOTIDE SEQUENCE</scope>
    <source>
        <strain evidence="2">CCMP826</strain>
    </source>
</reference>
<protein>
    <submittedName>
        <fullName evidence="2">Uncharacterized protein</fullName>
    </submittedName>
</protein>
<feature type="compositionally biased region" description="Basic and acidic residues" evidence="1">
    <location>
        <begin position="137"/>
        <end position="147"/>
    </location>
</feature>
<dbReference type="EMBL" id="HBGV01010458">
    <property type="protein sequence ID" value="CAD9494984.1"/>
    <property type="molecule type" value="Transcribed_RNA"/>
</dbReference>
<organism evidence="2">
    <name type="scientific">Helicotheca tamesis</name>
    <dbReference type="NCBI Taxonomy" id="374047"/>
    <lineage>
        <taxon>Eukaryota</taxon>
        <taxon>Sar</taxon>
        <taxon>Stramenopiles</taxon>
        <taxon>Ochrophyta</taxon>
        <taxon>Bacillariophyta</taxon>
        <taxon>Mediophyceae</taxon>
        <taxon>Lithodesmiophycidae</taxon>
        <taxon>Lithodesmiales</taxon>
        <taxon>Lithodesmiaceae</taxon>
        <taxon>Helicotheca</taxon>
    </lineage>
</organism>
<feature type="region of interest" description="Disordered" evidence="1">
    <location>
        <begin position="106"/>
        <end position="147"/>
    </location>
</feature>
<evidence type="ECO:0000256" key="1">
    <source>
        <dbReference type="SAM" id="MobiDB-lite"/>
    </source>
</evidence>
<sequence length="147" mass="16441">MEALFFYDKYNPRFYATLVLMRPIVCTLGDRRYFLHPWSSVVEAPAVFSTLGQPHHCSAVFFKSVHGKPNLLAASLVLEKALPPQIMPNNKRHAVLGGAQFLEADSKLPSRHGPTEPRKNRLSLSRQTTHVSACAVDPERETGRKAC</sequence>